<protein>
    <recommendedName>
        <fullName evidence="4">Glycosyltransferase RgtA/B/C/D-like domain-containing protein</fullName>
    </recommendedName>
</protein>
<gene>
    <name evidence="2" type="ORF">GWK15_16185</name>
</gene>
<feature type="transmembrane region" description="Helical" evidence="1">
    <location>
        <begin position="251"/>
        <end position="275"/>
    </location>
</feature>
<feature type="transmembrane region" description="Helical" evidence="1">
    <location>
        <begin position="178"/>
        <end position="200"/>
    </location>
</feature>
<proteinExistence type="predicted"/>
<dbReference type="RefSeq" id="WP_211844002.1">
    <property type="nucleotide sequence ID" value="NZ_JAAEDK010000006.1"/>
</dbReference>
<feature type="transmembrane region" description="Helical" evidence="1">
    <location>
        <begin position="133"/>
        <end position="166"/>
    </location>
</feature>
<reference evidence="2 3" key="1">
    <citation type="submission" date="2020-02" db="EMBL/GenBank/DDBJ databases">
        <authorList>
            <person name="Sun Q."/>
            <person name="Inoue M."/>
        </authorList>
    </citation>
    <scope>NUCLEOTIDE SEQUENCE [LARGE SCALE GENOMIC DNA]</scope>
    <source>
        <strain evidence="2 3">KCTC 22478</strain>
    </source>
</reference>
<dbReference type="Proteomes" id="UP000746741">
    <property type="component" value="Unassembled WGS sequence"/>
</dbReference>
<feature type="transmembrane region" description="Helical" evidence="1">
    <location>
        <begin position="98"/>
        <end position="121"/>
    </location>
</feature>
<feature type="transmembrane region" description="Helical" evidence="1">
    <location>
        <begin position="282"/>
        <end position="302"/>
    </location>
</feature>
<name>A0ABX1EQK1_9PROT</name>
<evidence type="ECO:0000313" key="3">
    <source>
        <dbReference type="Proteomes" id="UP000746741"/>
    </source>
</evidence>
<comment type="caution">
    <text evidence="2">The sequence shown here is derived from an EMBL/GenBank/DDBJ whole genome shotgun (WGS) entry which is preliminary data.</text>
</comment>
<keyword evidence="1" id="KW-0812">Transmembrane</keyword>
<sequence>MAMLIVQSRRKTRCRSLEMSPRLAGLLAEPGRLHIGLLAACLLVSALSGRQLYLDGANYVVQSLIDPLWYPHPTPRRFFSILWSTWPVRLVGLASPDMIALGSFLFGLACYALILLPVLLLLRTRVPAAEQAVILTGFLAATVFLANFIVTELVFALSMTTVFVILTLDPTLDPRGRWRLLVAVLLVASYETAALTNPLLAAGSVMRSGAEAGRSRANRLLVPLVLCLATPFQVGFFVLNPWPNPGGAKAHFVWIIAGVFTAGLLALLGAVRLLLAAGAPAAILVALGFLVPLSMLLVPPMLGLRSRAFRYAYPSRYFSLGALLVIALLPLLFLPRFDWPRRLMDWVGTRALSGLAAVVIAGFCGISLMSSADAVAYRKTFEVELARLGGIQSHAHCSVCAAPQDHGRVDLGYSWIWPLYSMAYTMRHQDRPPVILVGPRGIAGDIDAATVTRFLERQKAQRQLKRKSP</sequence>
<feature type="transmembrane region" description="Helical" evidence="1">
    <location>
        <begin position="347"/>
        <end position="369"/>
    </location>
</feature>
<dbReference type="EMBL" id="JAAVUP010000004">
    <property type="protein sequence ID" value="NKE18494.1"/>
    <property type="molecule type" value="Genomic_DNA"/>
</dbReference>
<keyword evidence="1" id="KW-0472">Membrane</keyword>
<evidence type="ECO:0008006" key="4">
    <source>
        <dbReference type="Google" id="ProtNLM"/>
    </source>
</evidence>
<keyword evidence="1" id="KW-1133">Transmembrane helix</keyword>
<evidence type="ECO:0000256" key="1">
    <source>
        <dbReference type="SAM" id="Phobius"/>
    </source>
</evidence>
<feature type="transmembrane region" description="Helical" evidence="1">
    <location>
        <begin position="317"/>
        <end position="335"/>
    </location>
</feature>
<evidence type="ECO:0000313" key="2">
    <source>
        <dbReference type="EMBL" id="NKE18494.1"/>
    </source>
</evidence>
<feature type="transmembrane region" description="Helical" evidence="1">
    <location>
        <begin position="220"/>
        <end position="239"/>
    </location>
</feature>
<organism evidence="2 3">
    <name type="scientific">Neoroseomonas oryzicola</name>
    <dbReference type="NCBI Taxonomy" id="535904"/>
    <lineage>
        <taxon>Bacteria</taxon>
        <taxon>Pseudomonadati</taxon>
        <taxon>Pseudomonadota</taxon>
        <taxon>Alphaproteobacteria</taxon>
        <taxon>Acetobacterales</taxon>
        <taxon>Acetobacteraceae</taxon>
        <taxon>Neoroseomonas</taxon>
    </lineage>
</organism>
<accession>A0ABX1EQK1</accession>
<keyword evidence="3" id="KW-1185">Reference proteome</keyword>